<protein>
    <submittedName>
        <fullName evidence="1">Uncharacterized protein</fullName>
    </submittedName>
</protein>
<reference evidence="1" key="1">
    <citation type="submission" date="2022-02" db="EMBL/GenBank/DDBJ databases">
        <title>Plant Genome Project.</title>
        <authorList>
            <person name="Zhang R.-G."/>
        </authorList>
    </citation>
    <scope>NUCLEOTIDE SEQUENCE</scope>
    <source>
        <strain evidence="1">AT1</strain>
    </source>
</reference>
<gene>
    <name evidence="1" type="ORF">RHMOL_Rhmol08G0267700</name>
</gene>
<comment type="caution">
    <text evidence="1">The sequence shown here is derived from an EMBL/GenBank/DDBJ whole genome shotgun (WGS) entry which is preliminary data.</text>
</comment>
<organism evidence="1 2">
    <name type="scientific">Rhododendron molle</name>
    <name type="common">Chinese azalea</name>
    <name type="synonym">Azalea mollis</name>
    <dbReference type="NCBI Taxonomy" id="49168"/>
    <lineage>
        <taxon>Eukaryota</taxon>
        <taxon>Viridiplantae</taxon>
        <taxon>Streptophyta</taxon>
        <taxon>Embryophyta</taxon>
        <taxon>Tracheophyta</taxon>
        <taxon>Spermatophyta</taxon>
        <taxon>Magnoliopsida</taxon>
        <taxon>eudicotyledons</taxon>
        <taxon>Gunneridae</taxon>
        <taxon>Pentapetalae</taxon>
        <taxon>asterids</taxon>
        <taxon>Ericales</taxon>
        <taxon>Ericaceae</taxon>
        <taxon>Ericoideae</taxon>
        <taxon>Rhodoreae</taxon>
        <taxon>Rhododendron</taxon>
    </lineage>
</organism>
<keyword evidence="2" id="KW-1185">Reference proteome</keyword>
<evidence type="ECO:0000313" key="2">
    <source>
        <dbReference type="Proteomes" id="UP001062846"/>
    </source>
</evidence>
<accession>A0ACC0MT13</accession>
<dbReference type="EMBL" id="CM046395">
    <property type="protein sequence ID" value="KAI8544080.1"/>
    <property type="molecule type" value="Genomic_DNA"/>
</dbReference>
<evidence type="ECO:0000313" key="1">
    <source>
        <dbReference type="EMBL" id="KAI8544080.1"/>
    </source>
</evidence>
<sequence>MTELRIKDNNKPPPQHHCHNHHTNHRNHDSPYCRHAQSQHTISTHSIATNNPAKSHHHTTRNGQAPLGKRPAISNKVERRSTTRSRKPAEQGTPSRVSDGILPEGGGGENEECGGKGKREGGNNSPRKRGVPIREGENHRSHTNHPSRSLNIKHFFEGPRKK</sequence>
<dbReference type="Proteomes" id="UP001062846">
    <property type="component" value="Chromosome 8"/>
</dbReference>
<proteinExistence type="predicted"/>
<name>A0ACC0MT13_RHOML</name>